<dbReference type="Proteomes" id="UP000577386">
    <property type="component" value="Unassembled WGS sequence"/>
</dbReference>
<name>A0A7W3RNN1_STRMR</name>
<dbReference type="AlphaFoldDB" id="A0A7W3RNN1"/>
<keyword evidence="1" id="KW-0732">Signal</keyword>
<gene>
    <name evidence="2" type="ORF">HDA42_004797</name>
</gene>
<evidence type="ECO:0008006" key="4">
    <source>
        <dbReference type="Google" id="ProtNLM"/>
    </source>
</evidence>
<feature type="signal peptide" evidence="1">
    <location>
        <begin position="1"/>
        <end position="21"/>
    </location>
</feature>
<organism evidence="2 3">
    <name type="scientific">Streptomyces murinus</name>
    <dbReference type="NCBI Taxonomy" id="33900"/>
    <lineage>
        <taxon>Bacteria</taxon>
        <taxon>Bacillati</taxon>
        <taxon>Actinomycetota</taxon>
        <taxon>Actinomycetes</taxon>
        <taxon>Kitasatosporales</taxon>
        <taxon>Streptomycetaceae</taxon>
        <taxon>Streptomyces</taxon>
    </lineage>
</organism>
<sequence length="260" mass="26718">MKRSSGVRLCATVAVSALSFALVTGCSDGGSKDSADRGSARKALSAAELKKLIVTQDELPGYAVGPVTEARAKRITTDKAACEPLTRVMSGLAPTEAPASTDLMVTENAKKQPSAKPTSLDDLDEGEFEKTMRKSLDRDVTTVALASYDGDGAERALTSLSAAVKACAGGFTGRQAGTSVKFTGIAAEKPAGGGDASVAFAATMREDESDGGGTALVHAEADRHGSTVSVYFTSNLGAMMAEQAYTVTPAVVKAQETRLK</sequence>
<comment type="caution">
    <text evidence="2">The sequence shown here is derived from an EMBL/GenBank/DDBJ whole genome shotgun (WGS) entry which is preliminary data.</text>
</comment>
<feature type="chain" id="PRO_5039576510" description="Lipoprotein" evidence="1">
    <location>
        <begin position="22"/>
        <end position="260"/>
    </location>
</feature>
<protein>
    <recommendedName>
        <fullName evidence="4">Lipoprotein</fullName>
    </recommendedName>
</protein>
<evidence type="ECO:0000313" key="3">
    <source>
        <dbReference type="Proteomes" id="UP000577386"/>
    </source>
</evidence>
<reference evidence="2 3" key="1">
    <citation type="submission" date="2020-08" db="EMBL/GenBank/DDBJ databases">
        <title>Sequencing the genomes of 1000 actinobacteria strains.</title>
        <authorList>
            <person name="Klenk H.-P."/>
        </authorList>
    </citation>
    <scope>NUCLEOTIDE SEQUENCE [LARGE SCALE GENOMIC DNA]</scope>
    <source>
        <strain evidence="2 3">DSM 41827</strain>
    </source>
</reference>
<evidence type="ECO:0000256" key="1">
    <source>
        <dbReference type="SAM" id="SignalP"/>
    </source>
</evidence>
<dbReference type="PROSITE" id="PS51257">
    <property type="entry name" value="PROKAR_LIPOPROTEIN"/>
    <property type="match status" value="1"/>
</dbReference>
<keyword evidence="3" id="KW-1185">Reference proteome</keyword>
<dbReference type="GeneID" id="93976082"/>
<dbReference type="EMBL" id="JACJIJ010000002">
    <property type="protein sequence ID" value="MBA9055619.1"/>
    <property type="molecule type" value="Genomic_DNA"/>
</dbReference>
<proteinExistence type="predicted"/>
<dbReference type="RefSeq" id="WP_220512730.1">
    <property type="nucleotide sequence ID" value="NZ_BAAAHW010000013.1"/>
</dbReference>
<accession>A0A7W3RNN1</accession>
<evidence type="ECO:0000313" key="2">
    <source>
        <dbReference type="EMBL" id="MBA9055619.1"/>
    </source>
</evidence>